<dbReference type="GO" id="GO:0004386">
    <property type="term" value="F:helicase activity"/>
    <property type="evidence" value="ECO:0007669"/>
    <property type="project" value="InterPro"/>
</dbReference>
<dbReference type="Pfam" id="PF08273">
    <property type="entry name" value="Zn_Ribbon_Prim"/>
    <property type="match status" value="1"/>
</dbReference>
<accession>A0A7X2ML55</accession>
<dbReference type="Pfam" id="PF06048">
    <property type="entry name" value="DUF927"/>
    <property type="match status" value="1"/>
</dbReference>
<dbReference type="GO" id="GO:0008270">
    <property type="term" value="F:zinc ion binding"/>
    <property type="evidence" value="ECO:0007669"/>
    <property type="project" value="InterPro"/>
</dbReference>
<dbReference type="InterPro" id="IPR009270">
    <property type="entry name" value="DUF927"/>
</dbReference>
<evidence type="ECO:0000313" key="3">
    <source>
        <dbReference type="Proteomes" id="UP000461948"/>
    </source>
</evidence>
<feature type="domain" description="DNA primase/helicase Gp4 N-terminal Bacteriophage T7-like" evidence="1">
    <location>
        <begin position="30"/>
        <end position="66"/>
    </location>
</feature>
<reference evidence="2 3" key="1">
    <citation type="submission" date="2019-11" db="EMBL/GenBank/DDBJ databases">
        <title>Draft Genome Sequence of Plant Growth-Promoting Rhizosphere-Associated Bacteria.</title>
        <authorList>
            <person name="Vasilyev I.Y."/>
            <person name="Radchenko V."/>
            <person name="Ilnitskaya E.V."/>
        </authorList>
    </citation>
    <scope>NUCLEOTIDE SEQUENCE [LARGE SCALE GENOMIC DNA]</scope>
    <source>
        <strain evidence="2 3">VRA_MhP_f</strain>
    </source>
</reference>
<evidence type="ECO:0000259" key="1">
    <source>
        <dbReference type="SMART" id="SM00778"/>
    </source>
</evidence>
<gene>
    <name evidence="2" type="ORF">GKC49_08890</name>
</gene>
<dbReference type="Proteomes" id="UP000461948">
    <property type="component" value="Unassembled WGS sequence"/>
</dbReference>
<evidence type="ECO:0000313" key="2">
    <source>
        <dbReference type="EMBL" id="MSE15249.1"/>
    </source>
</evidence>
<dbReference type="Pfam" id="PF13362">
    <property type="entry name" value="Toprim_3"/>
    <property type="match status" value="1"/>
</dbReference>
<comment type="caution">
    <text evidence="2">The sequence shown here is derived from an EMBL/GenBank/DDBJ whole genome shotgun (WGS) entry which is preliminary data.</text>
</comment>
<proteinExistence type="predicted"/>
<dbReference type="CDD" id="cd01029">
    <property type="entry name" value="TOPRIM_primases"/>
    <property type="match status" value="1"/>
</dbReference>
<dbReference type="EMBL" id="WKLC01000298">
    <property type="protein sequence ID" value="MSE15249.1"/>
    <property type="molecule type" value="Genomic_DNA"/>
</dbReference>
<feature type="non-terminal residue" evidence="2">
    <location>
        <position position="799"/>
    </location>
</feature>
<dbReference type="InterPro" id="IPR034154">
    <property type="entry name" value="TOPRIM_DnaG/twinkle"/>
</dbReference>
<sequence>MQSVSAIATAARGRWPHILSALGINVPNGKRHGACPVCGGKDRFRLDDKEGRGTWFCNHCGNGDGLDLVRLATGHDVKAVSAMVAETLSLPKVSNHPIMPARNKAVDCKTGQKRFTELSQQTQQGECSYLTARGLHGHTVSLLDKQFSMAGMSFGAGSVLLPLTDIAGNITGGQLISPEGEKCLLQGSQLSGSFIQVSHSLTEPPEQVIITEGFATGIAVSMLADGLILAAVAATNLVKVAEQIRQRWPEARIILAGDNDLLDGKDNTGRIQAEKAAKAVDGWVTLPPTRHKADWDDFRRENGERRAREAFMEEMALHGKGLTRLPQGFRLTKEYLWYDKQVNKSDGDTEIRNIKICSPLRVTAITSDADGSNYGRLLEWEDTNGTSRKWAMPMELLGGSGEELRRVLLVNGLSYININGMARAHLMEYISLCKPDRKVTCVNKTGWHGGVYVLQDEVIGRDAQSVILQTSSVQGRDFRVSGTTEDWRDHIGRYCIGNARVAFSVSLAFASPLLRLVGMSGGGYHLKGESTDGKTTTMKVAASVCGGTDFWHTWRSTGNALEGTASRRNDATLMLDEIREVDGREAGNIAYMLANGQGKARARTDGSVRETNRWNLLFLSTGELSLVEHAANAGERTYAGVEVRMIQIPSDSGMHGVFEELHGFSGGKALAEHLEQSVTQHHGAPFRDWLHHITQNLPEVTSQAKAMLKDFTRRLTPQDAGNQVGRAVTRFALVAMAGELATRAGITGWPEGEAFKAAERCLASWMTDRGHAANQEDKAALEQICDFMTRNQFSRFADW</sequence>
<name>A0A7X2ML55_ENTAG</name>
<dbReference type="InterPro" id="IPR006171">
    <property type="entry name" value="TOPRIM_dom"/>
</dbReference>
<dbReference type="AlphaFoldDB" id="A0A7X2ML55"/>
<protein>
    <submittedName>
        <fullName evidence="2">DUF927 domain-containing protein</fullName>
    </submittedName>
</protein>
<organism evidence="2 3">
    <name type="scientific">Enterobacter agglomerans</name>
    <name type="common">Erwinia herbicola</name>
    <name type="synonym">Pantoea agglomerans</name>
    <dbReference type="NCBI Taxonomy" id="549"/>
    <lineage>
        <taxon>Bacteria</taxon>
        <taxon>Pseudomonadati</taxon>
        <taxon>Pseudomonadota</taxon>
        <taxon>Gammaproteobacteria</taxon>
        <taxon>Enterobacterales</taxon>
        <taxon>Erwiniaceae</taxon>
        <taxon>Pantoea</taxon>
        <taxon>Pantoea agglomerans group</taxon>
    </lineage>
</organism>
<dbReference type="SUPFAM" id="SSF57783">
    <property type="entry name" value="Zinc beta-ribbon"/>
    <property type="match status" value="1"/>
</dbReference>
<dbReference type="SMART" id="SM00778">
    <property type="entry name" value="Prim_Zn_Ribbon"/>
    <property type="match status" value="1"/>
</dbReference>
<dbReference type="InterPro" id="IPR013237">
    <property type="entry name" value="Phage_T7_Gp4_N"/>
</dbReference>